<dbReference type="Pfam" id="PF03767">
    <property type="entry name" value="Acid_phosphat_B"/>
    <property type="match status" value="2"/>
</dbReference>
<dbReference type="InterPro" id="IPR023214">
    <property type="entry name" value="HAD_sf"/>
</dbReference>
<dbReference type="PANTHER" id="PTHR31284:SF10">
    <property type="entry name" value="ACID PHOSPHATASE-LIKE PROTEIN"/>
    <property type="match status" value="1"/>
</dbReference>
<dbReference type="EMBL" id="JAZDWU010000002">
    <property type="protein sequence ID" value="KAL0010278.1"/>
    <property type="molecule type" value="Genomic_DNA"/>
</dbReference>
<gene>
    <name evidence="1" type="ORF">SO802_005386</name>
</gene>
<evidence type="ECO:0000313" key="1">
    <source>
        <dbReference type="EMBL" id="KAL0010278.1"/>
    </source>
</evidence>
<keyword evidence="2" id="KW-1185">Reference proteome</keyword>
<dbReference type="Gene3D" id="3.40.50.1000">
    <property type="entry name" value="HAD superfamily/HAD-like"/>
    <property type="match status" value="2"/>
</dbReference>
<evidence type="ECO:0008006" key="3">
    <source>
        <dbReference type="Google" id="ProtNLM"/>
    </source>
</evidence>
<sequence>MLGYQYRKDVQAVADVAHNFAKSTPVHLDFRNTWIFGVADTVLSNLPYYAQPDIAFGQTSDAGTSSQIYKEKKRKELIAQGYRIIGNVGDQWSDLLGENVGYRTFKVPNPMFYIS</sequence>
<dbReference type="PANTHER" id="PTHR31284">
    <property type="entry name" value="ACID PHOSPHATASE-LIKE PROTEIN"/>
    <property type="match status" value="1"/>
</dbReference>
<dbReference type="AlphaFoldDB" id="A0AAW2DI12"/>
<organism evidence="1 2">
    <name type="scientific">Lithocarpus litseifolius</name>
    <dbReference type="NCBI Taxonomy" id="425828"/>
    <lineage>
        <taxon>Eukaryota</taxon>
        <taxon>Viridiplantae</taxon>
        <taxon>Streptophyta</taxon>
        <taxon>Embryophyta</taxon>
        <taxon>Tracheophyta</taxon>
        <taxon>Spermatophyta</taxon>
        <taxon>Magnoliopsida</taxon>
        <taxon>eudicotyledons</taxon>
        <taxon>Gunneridae</taxon>
        <taxon>Pentapetalae</taxon>
        <taxon>rosids</taxon>
        <taxon>fabids</taxon>
        <taxon>Fagales</taxon>
        <taxon>Fagaceae</taxon>
        <taxon>Lithocarpus</taxon>
    </lineage>
</organism>
<accession>A0AAW2DI12</accession>
<dbReference type="InterPro" id="IPR005519">
    <property type="entry name" value="Acid_phosphat_B-like"/>
</dbReference>
<proteinExistence type="predicted"/>
<name>A0AAW2DI12_9ROSI</name>
<dbReference type="Proteomes" id="UP001459277">
    <property type="component" value="Unassembled WGS sequence"/>
</dbReference>
<comment type="caution">
    <text evidence="1">The sequence shown here is derived from an EMBL/GenBank/DDBJ whole genome shotgun (WGS) entry which is preliminary data.</text>
</comment>
<evidence type="ECO:0000313" key="2">
    <source>
        <dbReference type="Proteomes" id="UP001459277"/>
    </source>
</evidence>
<reference evidence="1 2" key="1">
    <citation type="submission" date="2024-01" db="EMBL/GenBank/DDBJ databases">
        <title>A telomere-to-telomere, gap-free genome of sweet tea (Lithocarpus litseifolius).</title>
        <authorList>
            <person name="Zhou J."/>
        </authorList>
    </citation>
    <scope>NUCLEOTIDE SEQUENCE [LARGE SCALE GENOMIC DNA]</scope>
    <source>
        <strain evidence="1">Zhou-2022a</strain>
        <tissue evidence="1">Leaf</tissue>
    </source>
</reference>
<protein>
    <recommendedName>
        <fullName evidence="3">Acid phosphatase</fullName>
    </recommendedName>
</protein>